<dbReference type="Pfam" id="PF04542">
    <property type="entry name" value="Sigma70_r2"/>
    <property type="match status" value="1"/>
</dbReference>
<dbReference type="SUPFAM" id="SSF88659">
    <property type="entry name" value="Sigma3 and sigma4 domains of RNA polymerase sigma factors"/>
    <property type="match status" value="1"/>
</dbReference>
<evidence type="ECO:0000313" key="7">
    <source>
        <dbReference type="EMBL" id="SHN56235.1"/>
    </source>
</evidence>
<evidence type="ECO:0000256" key="4">
    <source>
        <dbReference type="ARBA" id="ARBA00023163"/>
    </source>
</evidence>
<dbReference type="AlphaFoldDB" id="A0A1M7SCK0"/>
<dbReference type="Gene3D" id="1.10.10.10">
    <property type="entry name" value="Winged helix-like DNA-binding domain superfamily/Winged helix DNA-binding domain"/>
    <property type="match status" value="1"/>
</dbReference>
<dbReference type="RefSeq" id="WP_072771251.1">
    <property type="nucleotide sequence ID" value="NZ_FRDN01000004.1"/>
</dbReference>
<dbReference type="Gene3D" id="1.10.1740.10">
    <property type="match status" value="1"/>
</dbReference>
<keyword evidence="4" id="KW-0804">Transcription</keyword>
<protein>
    <submittedName>
        <fullName evidence="7">RNA polymerase, sigma-24 subunit, RpoE</fullName>
    </submittedName>
</protein>
<dbReference type="SUPFAM" id="SSF88946">
    <property type="entry name" value="Sigma2 domain of RNA polymerase sigma factors"/>
    <property type="match status" value="1"/>
</dbReference>
<dbReference type="InterPro" id="IPR039425">
    <property type="entry name" value="RNA_pol_sigma-70-like"/>
</dbReference>
<keyword evidence="3" id="KW-0731">Sigma factor</keyword>
<dbReference type="NCBIfam" id="TIGR02937">
    <property type="entry name" value="sigma70-ECF"/>
    <property type="match status" value="1"/>
</dbReference>
<keyword evidence="8" id="KW-1185">Reference proteome</keyword>
<reference evidence="8" key="1">
    <citation type="submission" date="2016-12" db="EMBL/GenBank/DDBJ databases">
        <authorList>
            <person name="Varghese N."/>
            <person name="Submissions S."/>
        </authorList>
    </citation>
    <scope>NUCLEOTIDE SEQUENCE [LARGE SCALE GENOMIC DNA]</scope>
    <source>
        <strain evidence="8">DSM 11544</strain>
    </source>
</reference>
<gene>
    <name evidence="7" type="ORF">SAMN02745215_00655</name>
</gene>
<feature type="domain" description="RNA polymerase sigma factor 70 region 4 type 2" evidence="6">
    <location>
        <begin position="102"/>
        <end position="152"/>
    </location>
</feature>
<organism evidence="7 8">
    <name type="scientific">Desulfitobacterium chlororespirans DSM 11544</name>
    <dbReference type="NCBI Taxonomy" id="1121395"/>
    <lineage>
        <taxon>Bacteria</taxon>
        <taxon>Bacillati</taxon>
        <taxon>Bacillota</taxon>
        <taxon>Clostridia</taxon>
        <taxon>Eubacteriales</taxon>
        <taxon>Desulfitobacteriaceae</taxon>
        <taxon>Desulfitobacterium</taxon>
    </lineage>
</organism>
<name>A0A1M7SCK0_9FIRM</name>
<dbReference type="CDD" id="cd06171">
    <property type="entry name" value="Sigma70_r4"/>
    <property type="match status" value="1"/>
</dbReference>
<evidence type="ECO:0000256" key="3">
    <source>
        <dbReference type="ARBA" id="ARBA00023082"/>
    </source>
</evidence>
<comment type="similarity">
    <text evidence="1">Belongs to the sigma-70 factor family. ECF subfamily.</text>
</comment>
<dbReference type="InterPro" id="IPR014284">
    <property type="entry name" value="RNA_pol_sigma-70_dom"/>
</dbReference>
<proteinExistence type="inferred from homology"/>
<dbReference type="Pfam" id="PF08281">
    <property type="entry name" value="Sigma70_r4_2"/>
    <property type="match status" value="1"/>
</dbReference>
<keyword evidence="2" id="KW-0805">Transcription regulation</keyword>
<evidence type="ECO:0000259" key="6">
    <source>
        <dbReference type="Pfam" id="PF08281"/>
    </source>
</evidence>
<evidence type="ECO:0000256" key="1">
    <source>
        <dbReference type="ARBA" id="ARBA00010641"/>
    </source>
</evidence>
<accession>A0A1M7SCK0</accession>
<feature type="domain" description="RNA polymerase sigma-70 region 2" evidence="5">
    <location>
        <begin position="16"/>
        <end position="81"/>
    </location>
</feature>
<sequence length="162" mass="19483">MEKQSLCADDCEEKIIKQYSELVYRLAFARMGTRHDADEIFQEVFLRFIRKKPVFHEEEHRKAWFIRVTINCSKSFWRSSWFKNVQPIDDDIAFETKEAMDLYYELQKLPPKYRGVIYLFYYEDMSIEEIGKALNRKNSTVRTQLTRARAALKAVIKEDDYV</sequence>
<dbReference type="GO" id="GO:0016987">
    <property type="term" value="F:sigma factor activity"/>
    <property type="evidence" value="ECO:0007669"/>
    <property type="project" value="UniProtKB-KW"/>
</dbReference>
<dbReference type="Proteomes" id="UP000184010">
    <property type="component" value="Unassembled WGS sequence"/>
</dbReference>
<dbReference type="STRING" id="1121395.SAMN02745215_00655"/>
<dbReference type="InterPro" id="IPR013324">
    <property type="entry name" value="RNA_pol_sigma_r3/r4-like"/>
</dbReference>
<evidence type="ECO:0000259" key="5">
    <source>
        <dbReference type="Pfam" id="PF04542"/>
    </source>
</evidence>
<dbReference type="InterPro" id="IPR013249">
    <property type="entry name" value="RNA_pol_sigma70_r4_t2"/>
</dbReference>
<dbReference type="InterPro" id="IPR007627">
    <property type="entry name" value="RNA_pol_sigma70_r2"/>
</dbReference>
<dbReference type="EMBL" id="FRDN01000004">
    <property type="protein sequence ID" value="SHN56235.1"/>
    <property type="molecule type" value="Genomic_DNA"/>
</dbReference>
<dbReference type="InterPro" id="IPR036388">
    <property type="entry name" value="WH-like_DNA-bd_sf"/>
</dbReference>
<dbReference type="PANTHER" id="PTHR43133">
    <property type="entry name" value="RNA POLYMERASE ECF-TYPE SIGMA FACTO"/>
    <property type="match status" value="1"/>
</dbReference>
<evidence type="ECO:0000256" key="2">
    <source>
        <dbReference type="ARBA" id="ARBA00023015"/>
    </source>
</evidence>
<dbReference type="InterPro" id="IPR013325">
    <property type="entry name" value="RNA_pol_sigma_r2"/>
</dbReference>
<evidence type="ECO:0000313" key="8">
    <source>
        <dbReference type="Proteomes" id="UP000184010"/>
    </source>
</evidence>
<dbReference type="GO" id="GO:0006352">
    <property type="term" value="P:DNA-templated transcription initiation"/>
    <property type="evidence" value="ECO:0007669"/>
    <property type="project" value="InterPro"/>
</dbReference>
<dbReference type="PANTHER" id="PTHR43133:SF51">
    <property type="entry name" value="RNA POLYMERASE SIGMA FACTOR"/>
    <property type="match status" value="1"/>
</dbReference>
<dbReference type="GO" id="GO:0003677">
    <property type="term" value="F:DNA binding"/>
    <property type="evidence" value="ECO:0007669"/>
    <property type="project" value="InterPro"/>
</dbReference>